<feature type="signal peptide" evidence="10">
    <location>
        <begin position="1"/>
        <end position="28"/>
    </location>
</feature>
<dbReference type="Proteomes" id="UP000269544">
    <property type="component" value="Chromosome"/>
</dbReference>
<evidence type="ECO:0000256" key="3">
    <source>
        <dbReference type="ARBA" id="ARBA00008725"/>
    </source>
</evidence>
<dbReference type="EMBL" id="LR134523">
    <property type="protein sequence ID" value="VEJ34729.1"/>
    <property type="molecule type" value="Genomic_DNA"/>
</dbReference>
<comment type="subcellular location">
    <subcellularLocation>
        <location evidence="2">Cell membrane</location>
        <topology evidence="2">Lipid-anchor</topology>
    </subcellularLocation>
</comment>
<evidence type="ECO:0000256" key="6">
    <source>
        <dbReference type="ARBA" id="ARBA00022729"/>
    </source>
</evidence>
<keyword evidence="13" id="KW-1185">Reference proteome</keyword>
<evidence type="ECO:0000259" key="11">
    <source>
        <dbReference type="Pfam" id="PF12849"/>
    </source>
</evidence>
<dbReference type="InterPro" id="IPR024370">
    <property type="entry name" value="PBP_domain"/>
</dbReference>
<keyword evidence="7" id="KW-0564">Palmitate</keyword>
<feature type="compositionally biased region" description="Low complexity" evidence="9">
    <location>
        <begin position="33"/>
        <end position="43"/>
    </location>
</feature>
<dbReference type="Gene3D" id="3.40.190.10">
    <property type="entry name" value="Periplasmic binding protein-like II"/>
    <property type="match status" value="2"/>
</dbReference>
<name>A0A448V046_9FIRM</name>
<keyword evidence="6 10" id="KW-0732">Signal</keyword>
<feature type="region of interest" description="Disordered" evidence="9">
    <location>
        <begin position="30"/>
        <end position="56"/>
    </location>
</feature>
<dbReference type="PANTHER" id="PTHR30570">
    <property type="entry name" value="PERIPLASMIC PHOSPHATE BINDING COMPONENT OF PHOSPHATE ABC TRANSPORTER"/>
    <property type="match status" value="1"/>
</dbReference>
<protein>
    <submittedName>
        <fullName evidence="12">Phosphate-binding protein pstS</fullName>
    </submittedName>
</protein>
<evidence type="ECO:0000313" key="12">
    <source>
        <dbReference type="EMBL" id="VEJ34729.1"/>
    </source>
</evidence>
<feature type="chain" id="PRO_5019255487" evidence="10">
    <location>
        <begin position="29"/>
        <end position="327"/>
    </location>
</feature>
<accession>A0A448V046</accession>
<dbReference type="PANTHER" id="PTHR30570:SF1">
    <property type="entry name" value="PHOSPHATE-BINDING PROTEIN PSTS"/>
    <property type="match status" value="1"/>
</dbReference>
<sequence length="327" mass="35556">MKKNNLWMKLASLTLLSVLLLTACGPKADDAKANNSANANQAEQTEEAKPEKEAAKTDDEFKAQFTFNGSSTLAPVISAISTDFIEEYETWDKVKSDMPKDNISIYVSAGGSGAGVKSVLDGTSDFGMIARELKDEERENLEDLKEYKLGIDALTISVNPENPIVELKNKNLTKDEIVKIFSGEYKKWSDIDASLPDTDIVVVTRDLSGGVHEVFQKKIMGETEVTESAIQAPSMGALVTKIIENPNAIGYASYGMVGQNEGKLIPMDVDGVSPTEANILDESYIISRPLIAIRSGEPTASEQAFIDYLQSDKGTETIKEMGFVPIP</sequence>
<evidence type="ECO:0000313" key="13">
    <source>
        <dbReference type="Proteomes" id="UP000269544"/>
    </source>
</evidence>
<organism evidence="12 13">
    <name type="scientific">Aedoeadaptatus ivorii</name>
    <dbReference type="NCBI Taxonomy" id="54006"/>
    <lineage>
        <taxon>Bacteria</taxon>
        <taxon>Bacillati</taxon>
        <taxon>Bacillota</taxon>
        <taxon>Tissierellia</taxon>
        <taxon>Tissierellales</taxon>
        <taxon>Peptoniphilaceae</taxon>
        <taxon>Aedoeadaptatus</taxon>
    </lineage>
</organism>
<dbReference type="AlphaFoldDB" id="A0A448V046"/>
<dbReference type="KEGG" id="piv:NCTC13079_00292"/>
<dbReference type="CDD" id="cd13653">
    <property type="entry name" value="PBP2_phosphate_like_1"/>
    <property type="match status" value="1"/>
</dbReference>
<keyword evidence="8" id="KW-0449">Lipoprotein</keyword>
<comment type="subunit">
    <text evidence="4">The complex is composed of two ATP-binding proteins (PstB), two transmembrane proteins (PstC and PstA) and a solute-binding protein (PstS).</text>
</comment>
<evidence type="ECO:0000256" key="9">
    <source>
        <dbReference type="SAM" id="MobiDB-lite"/>
    </source>
</evidence>
<dbReference type="SUPFAM" id="SSF53850">
    <property type="entry name" value="Periplasmic binding protein-like II"/>
    <property type="match status" value="1"/>
</dbReference>
<dbReference type="InterPro" id="IPR050811">
    <property type="entry name" value="Phosphate_ABC_transporter"/>
</dbReference>
<dbReference type="PROSITE" id="PS51257">
    <property type="entry name" value="PROKAR_LIPOPROTEIN"/>
    <property type="match status" value="1"/>
</dbReference>
<dbReference type="RefSeq" id="WP_232006490.1">
    <property type="nucleotide sequence ID" value="NZ_LR134523.1"/>
</dbReference>
<evidence type="ECO:0000256" key="2">
    <source>
        <dbReference type="ARBA" id="ARBA00004193"/>
    </source>
</evidence>
<evidence type="ECO:0000256" key="5">
    <source>
        <dbReference type="ARBA" id="ARBA00022592"/>
    </source>
</evidence>
<evidence type="ECO:0000256" key="4">
    <source>
        <dbReference type="ARBA" id="ARBA00011529"/>
    </source>
</evidence>
<keyword evidence="5" id="KW-0592">Phosphate transport</keyword>
<comment type="function">
    <text evidence="1">Part of the ABC transporter complex PstSACB involved in phosphate import.</text>
</comment>
<keyword evidence="5" id="KW-0813">Transport</keyword>
<evidence type="ECO:0000256" key="7">
    <source>
        <dbReference type="ARBA" id="ARBA00023139"/>
    </source>
</evidence>
<dbReference type="GO" id="GO:0006817">
    <property type="term" value="P:phosphate ion transport"/>
    <property type="evidence" value="ECO:0007669"/>
    <property type="project" value="UniProtKB-KW"/>
</dbReference>
<feature type="compositionally biased region" description="Basic and acidic residues" evidence="9">
    <location>
        <begin position="46"/>
        <end position="56"/>
    </location>
</feature>
<evidence type="ECO:0000256" key="1">
    <source>
        <dbReference type="ARBA" id="ARBA00002841"/>
    </source>
</evidence>
<feature type="domain" description="PBP" evidence="11">
    <location>
        <begin position="63"/>
        <end position="313"/>
    </location>
</feature>
<reference evidence="12 13" key="1">
    <citation type="submission" date="2018-12" db="EMBL/GenBank/DDBJ databases">
        <authorList>
            <consortium name="Pathogen Informatics"/>
        </authorList>
    </citation>
    <scope>NUCLEOTIDE SEQUENCE [LARGE SCALE GENOMIC DNA]</scope>
    <source>
        <strain evidence="12 13">NCTC13079</strain>
    </source>
</reference>
<gene>
    <name evidence="12" type="primary">pstS_1</name>
    <name evidence="12" type="ORF">NCTC13079_00292</name>
</gene>
<dbReference type="Pfam" id="PF12849">
    <property type="entry name" value="PBP_like_2"/>
    <property type="match status" value="1"/>
</dbReference>
<evidence type="ECO:0000256" key="10">
    <source>
        <dbReference type="SAM" id="SignalP"/>
    </source>
</evidence>
<dbReference type="GO" id="GO:0005886">
    <property type="term" value="C:plasma membrane"/>
    <property type="evidence" value="ECO:0007669"/>
    <property type="project" value="UniProtKB-SubCell"/>
</dbReference>
<comment type="similarity">
    <text evidence="3">Belongs to the PstS family.</text>
</comment>
<evidence type="ECO:0000256" key="8">
    <source>
        <dbReference type="ARBA" id="ARBA00023288"/>
    </source>
</evidence>
<proteinExistence type="inferred from homology"/>